<feature type="coiled-coil region" evidence="1">
    <location>
        <begin position="160"/>
        <end position="194"/>
    </location>
</feature>
<evidence type="ECO:0000313" key="4">
    <source>
        <dbReference type="EMBL" id="MDA5193600.1"/>
    </source>
</evidence>
<evidence type="ECO:0000313" key="5">
    <source>
        <dbReference type="Proteomes" id="UP001141619"/>
    </source>
</evidence>
<comment type="caution">
    <text evidence="4">The sequence shown here is derived from an EMBL/GenBank/DDBJ whole genome shotgun (WGS) entry which is preliminary data.</text>
</comment>
<evidence type="ECO:0000256" key="1">
    <source>
        <dbReference type="SAM" id="Coils"/>
    </source>
</evidence>
<feature type="transmembrane region" description="Helical" evidence="2">
    <location>
        <begin position="437"/>
        <end position="458"/>
    </location>
</feature>
<dbReference type="NCBIfam" id="TIGR03007">
    <property type="entry name" value="pepcterm_ChnLen"/>
    <property type="match status" value="1"/>
</dbReference>
<gene>
    <name evidence="4" type="ORF">NYP16_06485</name>
</gene>
<accession>A0A9X3TXP3</accession>
<keyword evidence="5" id="KW-1185">Reference proteome</keyword>
<feature type="coiled-coil region" evidence="1">
    <location>
        <begin position="335"/>
        <end position="400"/>
    </location>
</feature>
<feature type="transmembrane region" description="Helical" evidence="2">
    <location>
        <begin position="499"/>
        <end position="519"/>
    </location>
</feature>
<proteinExistence type="predicted"/>
<keyword evidence="1" id="KW-0175">Coiled coil</keyword>
<dbReference type="InterPro" id="IPR032807">
    <property type="entry name" value="GNVR"/>
</dbReference>
<dbReference type="RefSeq" id="WP_274943300.1">
    <property type="nucleotide sequence ID" value="NZ_JANWOI010000002.1"/>
</dbReference>
<dbReference type="EMBL" id="JANWOI010000002">
    <property type="protein sequence ID" value="MDA5193600.1"/>
    <property type="molecule type" value="Genomic_DNA"/>
</dbReference>
<sequence length="529" mass="59173">MNEIYQQLVSILYAIWQRRTYALITAWVVSAFGWFLVAQIPNQYEAASRIYVDTESMLGNLMRGMAVNTDILQQLNMVRQTLISRPNMEKVVRMTDLDLNAKNDQDLEAIVVNLQKRINLASSGANLFRLSFEDKDPVMARKVVQSLLTLFVEANMGASRKDLAGTRRFLDDQLRKHEQELASAERRKAEFQQKNLGMLPGDASYFTRLQQLRGEIVVANSDLSDARVRRDEMQRHLSNIPPYVTATGSNGGPPVGGNSNDLAQRIAGKQRRLDELREHGFTDRHPDVVIMKESIAQLEKDLTKERAVIAEQMKSGNMDPLPGTGAGNLVPNPLYEQLKIRIIEMETQVASLQGRVEQKRQDMAKLESVAHQVPEVEAELARLNRDYGVIKANYEKLLERRESARLAQDLETKTDGVQIRVIDPPQVPRLPSSPNRLLLVTGVLVAGLGAGVAVAFLMSQLHTTYTSVQRLRDTFAFPVLGSISAIITAQEERLRHRNLVAFVIGLVGLFGSFGGVILIEMLRGNLLVG</sequence>
<dbReference type="GO" id="GO:0005886">
    <property type="term" value="C:plasma membrane"/>
    <property type="evidence" value="ECO:0007669"/>
    <property type="project" value="TreeGrafter"/>
</dbReference>
<keyword evidence="2" id="KW-0472">Membrane</keyword>
<dbReference type="PANTHER" id="PTHR32309">
    <property type="entry name" value="TYROSINE-PROTEIN KINASE"/>
    <property type="match status" value="1"/>
</dbReference>
<dbReference type="AlphaFoldDB" id="A0A9X3TXP3"/>
<keyword evidence="2" id="KW-1133">Transmembrane helix</keyword>
<dbReference type="Proteomes" id="UP001141619">
    <property type="component" value="Unassembled WGS sequence"/>
</dbReference>
<dbReference type="GO" id="GO:0004713">
    <property type="term" value="F:protein tyrosine kinase activity"/>
    <property type="evidence" value="ECO:0007669"/>
    <property type="project" value="TreeGrafter"/>
</dbReference>
<dbReference type="InterPro" id="IPR050445">
    <property type="entry name" value="Bact_polysacc_biosynth/exp"/>
</dbReference>
<dbReference type="PANTHER" id="PTHR32309:SF13">
    <property type="entry name" value="FERRIC ENTEROBACTIN TRANSPORT PROTEIN FEPE"/>
    <property type="match status" value="1"/>
</dbReference>
<protein>
    <recommendedName>
        <fullName evidence="3">Tyrosine-protein kinase G-rich domain-containing protein</fullName>
    </recommendedName>
</protein>
<name>A0A9X3TXP3_9PROT</name>
<reference evidence="4" key="1">
    <citation type="submission" date="2022-08" db="EMBL/GenBank/DDBJ databases">
        <authorList>
            <person name="Vandamme P."/>
            <person name="Hettiarachchi A."/>
            <person name="Peeters C."/>
            <person name="Cnockaert M."/>
            <person name="Carlier A."/>
        </authorList>
    </citation>
    <scope>NUCLEOTIDE SEQUENCE</scope>
    <source>
        <strain evidence="4">LMG 31809</strain>
    </source>
</reference>
<keyword evidence="2" id="KW-0812">Transmembrane</keyword>
<evidence type="ECO:0000259" key="3">
    <source>
        <dbReference type="Pfam" id="PF13807"/>
    </source>
</evidence>
<reference evidence="4" key="2">
    <citation type="journal article" date="2023" name="Syst. Appl. Microbiol.">
        <title>Govania unica gen. nov., sp. nov., a rare biosphere bacterium that represents a novel family in the class Alphaproteobacteria.</title>
        <authorList>
            <person name="Vandamme P."/>
            <person name="Peeters C."/>
            <person name="Hettiarachchi A."/>
            <person name="Cnockaert M."/>
            <person name="Carlier A."/>
        </authorList>
    </citation>
    <scope>NUCLEOTIDE SEQUENCE</scope>
    <source>
        <strain evidence="4">LMG 31809</strain>
    </source>
</reference>
<organism evidence="4 5">
    <name type="scientific">Govanella unica</name>
    <dbReference type="NCBI Taxonomy" id="2975056"/>
    <lineage>
        <taxon>Bacteria</taxon>
        <taxon>Pseudomonadati</taxon>
        <taxon>Pseudomonadota</taxon>
        <taxon>Alphaproteobacteria</taxon>
        <taxon>Emcibacterales</taxon>
        <taxon>Govanellaceae</taxon>
        <taxon>Govanella</taxon>
    </lineage>
</organism>
<evidence type="ECO:0000256" key="2">
    <source>
        <dbReference type="SAM" id="Phobius"/>
    </source>
</evidence>
<dbReference type="InterPro" id="IPR014345">
    <property type="entry name" value="XrtA_polysacc_chain"/>
</dbReference>
<feature type="domain" description="Tyrosine-protein kinase G-rich" evidence="3">
    <location>
        <begin position="377"/>
        <end position="457"/>
    </location>
</feature>
<dbReference type="Pfam" id="PF13807">
    <property type="entry name" value="GNVR"/>
    <property type="match status" value="1"/>
</dbReference>
<feature type="transmembrane region" description="Helical" evidence="2">
    <location>
        <begin position="21"/>
        <end position="40"/>
    </location>
</feature>